<protein>
    <submittedName>
        <fullName evidence="1">Uncharacterized protein</fullName>
    </submittedName>
</protein>
<organism evidence="1 2">
    <name type="scientific">Clathrus columnatus</name>
    <dbReference type="NCBI Taxonomy" id="1419009"/>
    <lineage>
        <taxon>Eukaryota</taxon>
        <taxon>Fungi</taxon>
        <taxon>Dikarya</taxon>
        <taxon>Basidiomycota</taxon>
        <taxon>Agaricomycotina</taxon>
        <taxon>Agaricomycetes</taxon>
        <taxon>Phallomycetidae</taxon>
        <taxon>Phallales</taxon>
        <taxon>Clathraceae</taxon>
        <taxon>Clathrus</taxon>
    </lineage>
</organism>
<dbReference type="AlphaFoldDB" id="A0AAV5AU95"/>
<reference evidence="1" key="1">
    <citation type="submission" date="2021-10" db="EMBL/GenBank/DDBJ databases">
        <title>De novo Genome Assembly of Clathrus columnatus (Basidiomycota, Fungi) Using Illumina and Nanopore Sequence Data.</title>
        <authorList>
            <person name="Ogiso-Tanaka E."/>
            <person name="Itagaki H."/>
            <person name="Hosoya T."/>
            <person name="Hosaka K."/>
        </authorList>
    </citation>
    <scope>NUCLEOTIDE SEQUENCE</scope>
    <source>
        <strain evidence="1">MO-923</strain>
    </source>
</reference>
<gene>
    <name evidence="1" type="ORF">Clacol_009738</name>
</gene>
<keyword evidence="2" id="KW-1185">Reference proteome</keyword>
<comment type="caution">
    <text evidence="1">The sequence shown here is derived from an EMBL/GenBank/DDBJ whole genome shotgun (WGS) entry which is preliminary data.</text>
</comment>
<dbReference type="Proteomes" id="UP001050691">
    <property type="component" value="Unassembled WGS sequence"/>
</dbReference>
<evidence type="ECO:0000313" key="2">
    <source>
        <dbReference type="Proteomes" id="UP001050691"/>
    </source>
</evidence>
<sequence>MLIEMDELLFNSAPSCLANATSYRPLELWVPDYSTFHVGCASCGKIISQVRDTIPTPCLKCASLQYCVSLASFYLVETMIPTILQSFSCLAVHSHILHRPDCVRNIIRATDISGMDILDRMHAKKDLELFCFRWREALGDAAISALDLRKDITILDRQALVIHLNYVRHQPYRVQRFSYSHSVVQDISDLRGGTLNEAILQREKHSVINQNRGMLGCILIVLACNVPGLADPNLNLERFGKVPTRERFGLHSAKNIIINRE</sequence>
<proteinExistence type="predicted"/>
<evidence type="ECO:0000313" key="1">
    <source>
        <dbReference type="EMBL" id="GJJ15460.1"/>
    </source>
</evidence>
<accession>A0AAV5AU95</accession>
<dbReference type="EMBL" id="BPWL01000011">
    <property type="protein sequence ID" value="GJJ15460.1"/>
    <property type="molecule type" value="Genomic_DNA"/>
</dbReference>
<name>A0AAV5AU95_9AGAM</name>